<evidence type="ECO:0000256" key="14">
    <source>
        <dbReference type="ARBA" id="ARBA00023180"/>
    </source>
</evidence>
<dbReference type="SUPFAM" id="SSF63737">
    <property type="entry name" value="Leukotriene A4 hydrolase N-terminal domain"/>
    <property type="match status" value="1"/>
</dbReference>
<keyword evidence="14" id="KW-0325">Glycoprotein</keyword>
<feature type="binding site" evidence="16">
    <location>
        <position position="419"/>
    </location>
    <ligand>
        <name>Zn(2+)</name>
        <dbReference type="ChEBI" id="CHEBI:29105"/>
        <note>catalytic</note>
    </ligand>
</feature>
<evidence type="ECO:0000256" key="2">
    <source>
        <dbReference type="ARBA" id="ARBA00004609"/>
    </source>
</evidence>
<keyword evidence="13 17" id="KW-0472">Membrane</keyword>
<keyword evidence="6 17" id="KW-0812">Transmembrane</keyword>
<evidence type="ECO:0000256" key="16">
    <source>
        <dbReference type="PIRSR" id="PIRSR634016-3"/>
    </source>
</evidence>
<keyword evidence="7 16" id="KW-0479">Metal-binding</keyword>
<dbReference type="FunFam" id="1.25.50.20:FF:000005">
    <property type="entry name" value="Aminopeptidase N-like protein"/>
    <property type="match status" value="1"/>
</dbReference>
<dbReference type="AlphaFoldDB" id="A0A226E4L5"/>
<dbReference type="InterPro" id="IPR034016">
    <property type="entry name" value="M1_APN-typ"/>
</dbReference>
<keyword evidence="12 17" id="KW-0482">Metalloprotease</keyword>
<feature type="binding site" evidence="16">
    <location>
        <position position="442"/>
    </location>
    <ligand>
        <name>Zn(2+)</name>
        <dbReference type="ChEBI" id="CHEBI:29105"/>
        <note>catalytic</note>
    </ligand>
</feature>
<dbReference type="InterPro" id="IPR027268">
    <property type="entry name" value="Peptidase_M4/M1_CTD_sf"/>
</dbReference>
<keyword evidence="4 17" id="KW-0031">Aminopeptidase</keyword>
<keyword evidence="10" id="KW-0735">Signal-anchor</keyword>
<dbReference type="PRINTS" id="PR00756">
    <property type="entry name" value="ALADIPTASE"/>
</dbReference>
<evidence type="ECO:0000256" key="13">
    <source>
        <dbReference type="ARBA" id="ARBA00023136"/>
    </source>
</evidence>
<evidence type="ECO:0000256" key="17">
    <source>
        <dbReference type="RuleBase" id="RU364040"/>
    </source>
</evidence>
<dbReference type="Pfam" id="PF01433">
    <property type="entry name" value="Peptidase_M1"/>
    <property type="match status" value="1"/>
</dbReference>
<feature type="active site" description="Proton acceptor" evidence="15">
    <location>
        <position position="420"/>
    </location>
</feature>
<dbReference type="FunFam" id="2.60.40.1730:FF:000001">
    <property type="entry name" value="Leucyl-cystinyl aminopeptidase"/>
    <property type="match status" value="1"/>
</dbReference>
<dbReference type="EMBL" id="LNIX01000006">
    <property type="protein sequence ID" value="OXA52523.1"/>
    <property type="molecule type" value="Genomic_DNA"/>
</dbReference>
<dbReference type="OMA" id="YLCVEEI"/>
<dbReference type="FunFam" id="2.60.40.1910:FF:000003">
    <property type="entry name" value="Aminopeptidase"/>
    <property type="match status" value="1"/>
</dbReference>
<dbReference type="Proteomes" id="UP000198287">
    <property type="component" value="Unassembled WGS sequence"/>
</dbReference>
<dbReference type="InterPro" id="IPR001930">
    <property type="entry name" value="Peptidase_M1"/>
</dbReference>
<evidence type="ECO:0000256" key="3">
    <source>
        <dbReference type="ARBA" id="ARBA00010136"/>
    </source>
</evidence>
<evidence type="ECO:0000256" key="7">
    <source>
        <dbReference type="ARBA" id="ARBA00022723"/>
    </source>
</evidence>
<dbReference type="Pfam" id="PF17900">
    <property type="entry name" value="Peptidase_M1_N"/>
    <property type="match status" value="1"/>
</dbReference>
<dbReference type="InterPro" id="IPR042097">
    <property type="entry name" value="Aminopeptidase_N-like_N_sf"/>
</dbReference>
<dbReference type="GO" id="GO:0006508">
    <property type="term" value="P:proteolysis"/>
    <property type="evidence" value="ECO:0007669"/>
    <property type="project" value="UniProtKB-KW"/>
</dbReference>
<accession>A0A226E4L5</accession>
<dbReference type="OrthoDB" id="6750768at2759"/>
<dbReference type="SUPFAM" id="SSF55486">
    <property type="entry name" value="Metalloproteases ('zincins'), catalytic domain"/>
    <property type="match status" value="1"/>
</dbReference>
<evidence type="ECO:0000256" key="15">
    <source>
        <dbReference type="PIRSR" id="PIRSR634016-1"/>
    </source>
</evidence>
<dbReference type="Gene3D" id="1.25.50.20">
    <property type="match status" value="1"/>
</dbReference>
<dbReference type="GO" id="GO:0070006">
    <property type="term" value="F:metalloaminopeptidase activity"/>
    <property type="evidence" value="ECO:0007669"/>
    <property type="project" value="TreeGrafter"/>
</dbReference>
<comment type="similarity">
    <text evidence="3 17">Belongs to the peptidase M1 family.</text>
</comment>
<dbReference type="Gene3D" id="1.10.390.10">
    <property type="entry name" value="Neutral Protease Domain 2"/>
    <property type="match status" value="1"/>
</dbReference>
<dbReference type="InterPro" id="IPR024571">
    <property type="entry name" value="ERAP1-like_C_dom"/>
</dbReference>
<evidence type="ECO:0000256" key="8">
    <source>
        <dbReference type="ARBA" id="ARBA00022801"/>
    </source>
</evidence>
<keyword evidence="22" id="KW-1185">Reference proteome</keyword>
<evidence type="ECO:0000256" key="4">
    <source>
        <dbReference type="ARBA" id="ARBA00022438"/>
    </source>
</evidence>
<comment type="subcellular location">
    <subcellularLocation>
        <location evidence="2">Cell membrane</location>
        <topology evidence="2">Lipid-anchor</topology>
        <topology evidence="2">GPI-anchor</topology>
    </subcellularLocation>
    <subcellularLocation>
        <location evidence="1">Membrane</location>
        <topology evidence="1">Single-pass type II membrane protein</topology>
    </subcellularLocation>
</comment>
<dbReference type="GO" id="GO:0008270">
    <property type="term" value="F:zinc ion binding"/>
    <property type="evidence" value="ECO:0007669"/>
    <property type="project" value="UniProtKB-UniRule"/>
</dbReference>
<organism evidence="21 22">
    <name type="scientific">Folsomia candida</name>
    <name type="common">Springtail</name>
    <dbReference type="NCBI Taxonomy" id="158441"/>
    <lineage>
        <taxon>Eukaryota</taxon>
        <taxon>Metazoa</taxon>
        <taxon>Ecdysozoa</taxon>
        <taxon>Arthropoda</taxon>
        <taxon>Hexapoda</taxon>
        <taxon>Collembola</taxon>
        <taxon>Entomobryomorpha</taxon>
        <taxon>Isotomoidea</taxon>
        <taxon>Isotomidae</taxon>
        <taxon>Proisotominae</taxon>
        <taxon>Folsomia</taxon>
    </lineage>
</organism>
<feature type="transmembrane region" description="Helical" evidence="17">
    <location>
        <begin position="50"/>
        <end position="71"/>
    </location>
</feature>
<keyword evidence="5 17" id="KW-0645">Protease</keyword>
<dbReference type="FunFam" id="1.10.390.10:FF:000006">
    <property type="entry name" value="Puromycin-sensitive aminopeptidase"/>
    <property type="match status" value="1"/>
</dbReference>
<feature type="domain" description="Peptidase M1 membrane alanine aminopeptidase" evidence="18">
    <location>
        <begin position="350"/>
        <end position="566"/>
    </location>
</feature>
<dbReference type="EC" id="3.4.11.-" evidence="17"/>
<keyword evidence="9 16" id="KW-0862">Zinc</keyword>
<evidence type="ECO:0000259" key="18">
    <source>
        <dbReference type="Pfam" id="PF01433"/>
    </source>
</evidence>
<proteinExistence type="inferred from homology"/>
<dbReference type="CDD" id="cd09601">
    <property type="entry name" value="M1_APN-Q_like"/>
    <property type="match status" value="1"/>
</dbReference>
<comment type="caution">
    <text evidence="21">The sequence shown here is derived from an EMBL/GenBank/DDBJ whole genome shotgun (WGS) entry which is preliminary data.</text>
</comment>
<dbReference type="GO" id="GO:0005615">
    <property type="term" value="C:extracellular space"/>
    <property type="evidence" value="ECO:0007669"/>
    <property type="project" value="TreeGrafter"/>
</dbReference>
<gene>
    <name evidence="21" type="ORF">Fcan01_12578</name>
</gene>
<keyword evidence="11 17" id="KW-1133">Transmembrane helix</keyword>
<dbReference type="GO" id="GO:0042277">
    <property type="term" value="F:peptide binding"/>
    <property type="evidence" value="ECO:0007669"/>
    <property type="project" value="TreeGrafter"/>
</dbReference>
<evidence type="ECO:0000313" key="21">
    <source>
        <dbReference type="EMBL" id="OXA52523.1"/>
    </source>
</evidence>
<keyword evidence="8 17" id="KW-0378">Hydrolase</keyword>
<dbReference type="PANTHER" id="PTHR11533">
    <property type="entry name" value="PROTEASE M1 ZINC METALLOPROTEASE"/>
    <property type="match status" value="1"/>
</dbReference>
<dbReference type="Gene3D" id="2.60.40.1910">
    <property type="match status" value="1"/>
</dbReference>
<name>A0A226E4L5_FOLCA</name>
<evidence type="ECO:0000256" key="10">
    <source>
        <dbReference type="ARBA" id="ARBA00022968"/>
    </source>
</evidence>
<evidence type="ECO:0000256" key="6">
    <source>
        <dbReference type="ARBA" id="ARBA00022692"/>
    </source>
</evidence>
<comment type="cofactor">
    <cofactor evidence="16 17">
        <name>Zn(2+)</name>
        <dbReference type="ChEBI" id="CHEBI:29105"/>
    </cofactor>
    <text evidence="16 17">Binds 1 zinc ion per subunit.</text>
</comment>
<dbReference type="InterPro" id="IPR050344">
    <property type="entry name" value="Peptidase_M1_aminopeptidases"/>
</dbReference>
<feature type="domain" description="ERAP1-like C-terminal" evidence="19">
    <location>
        <begin position="648"/>
        <end position="963"/>
    </location>
</feature>
<dbReference type="InterPro" id="IPR045357">
    <property type="entry name" value="Aminopeptidase_N-like_N"/>
</dbReference>
<dbReference type="Pfam" id="PF11838">
    <property type="entry name" value="ERAP1_C"/>
    <property type="match status" value="1"/>
</dbReference>
<evidence type="ECO:0000256" key="12">
    <source>
        <dbReference type="ARBA" id="ARBA00023049"/>
    </source>
</evidence>
<protein>
    <recommendedName>
        <fullName evidence="17">Aminopeptidase</fullName>
        <ecNumber evidence="17">3.4.11.-</ecNumber>
    </recommendedName>
</protein>
<evidence type="ECO:0000259" key="19">
    <source>
        <dbReference type="Pfam" id="PF11838"/>
    </source>
</evidence>
<dbReference type="PANTHER" id="PTHR11533:SF299">
    <property type="entry name" value="AMINOPEPTIDASE"/>
    <property type="match status" value="1"/>
</dbReference>
<dbReference type="GO" id="GO:0005737">
    <property type="term" value="C:cytoplasm"/>
    <property type="evidence" value="ECO:0007669"/>
    <property type="project" value="TreeGrafter"/>
</dbReference>
<sequence>MSPIKPRRMSVRMNEHDVDEVAFLTGESTNANKRTLYEQDRIAVCSQKRAVGVALLVFFALFFVAVIIAFATPLSGCSFLTGPSDPSLNPDEGSDEHDFISESGELFPWTKPRLPTDIKPTHYTISIHPNLTTLDVTGWVVIRFEVLVETSLIVLHSRNITIIDKWVKEEVEDGHRVEPLNISQLLEYRPFQMISLEMKDESALIPGKNYSLGIRFHTNISTELEGFYLSSYVNSQGERRYLATTHFEPTYARSAFPCFDEPQFKAAFKMIIIRNQFHKSLFNMPIKKIETVYYGYNMELWRDEFEESVEMSTYLVAFVICDYESISNKTSKKVEVSIHTPHGLLNQAQFALQTAVQLMDYYDEFFSICVPTDLIAIPDFGAGAMENWGLITYRETSILYDKNESSSAAHQWVAVVVAHELAHQWFGNLVTMRWWNDLWLNEGFASFVEYVGVDHIQPDWKMMEQFVLEKTQTALALDALASSHPISVDVRDPREIEAIFDTISFNKGAAILYMLESVLGQSNMRHGLMDYLNEHKFDNADTDDLWTALSSSANDSMKVKTIMDTWTLQMGYPLIRVHIENNSIRASQTRFLLNAYDNETELEHVENQFGYKWYIPLTYVTDLKPRSMQLVWMNRTDYEFNMPFRAEWIKFNVNQTGFYRVQYEGQLWDSLVKVLLTNPFILSPTDRASLIDDAFTLCKAGLVDANIPLELSQYLIKETEYVPWATALEHFRSWSKVLYERKAHRPLIQYVQKLTEPIYKKVGWADSGTHLFKLLRGEVLSTTIHCENKDAEKEAMARFDNWMKKGVRVPPNLREVVYSAGVKYGGVTGWDYCWSKYNSSRVPSEKKILLKAMGSAADPWLLQQYLEACLDREVVRPQDVRTVLGVVAANPSGRLLAWRHLRAHWFTFQSMFGEGSFTMGSLITAVVGHFSNEFDYREVTDFFSDKDVGSGTRALNQSLETIRLNMHWIQNNEDDIEKWLQVHVR</sequence>
<evidence type="ECO:0000256" key="11">
    <source>
        <dbReference type="ARBA" id="ARBA00022989"/>
    </source>
</evidence>
<dbReference type="GO" id="GO:0043171">
    <property type="term" value="P:peptide catabolic process"/>
    <property type="evidence" value="ECO:0007669"/>
    <property type="project" value="TreeGrafter"/>
</dbReference>
<dbReference type="Gene3D" id="2.60.40.1730">
    <property type="entry name" value="tricorn interacting facor f3 domain"/>
    <property type="match status" value="1"/>
</dbReference>
<feature type="binding site" evidence="16">
    <location>
        <position position="423"/>
    </location>
    <ligand>
        <name>Zn(2+)</name>
        <dbReference type="ChEBI" id="CHEBI:29105"/>
        <note>catalytic</note>
    </ligand>
</feature>
<feature type="domain" description="Aminopeptidase N-like N-terminal" evidence="20">
    <location>
        <begin position="119"/>
        <end position="315"/>
    </location>
</feature>
<dbReference type="InterPro" id="IPR014782">
    <property type="entry name" value="Peptidase_M1_dom"/>
</dbReference>
<evidence type="ECO:0000313" key="22">
    <source>
        <dbReference type="Proteomes" id="UP000198287"/>
    </source>
</evidence>
<evidence type="ECO:0000256" key="5">
    <source>
        <dbReference type="ARBA" id="ARBA00022670"/>
    </source>
</evidence>
<dbReference type="GO" id="GO:0005886">
    <property type="term" value="C:plasma membrane"/>
    <property type="evidence" value="ECO:0007669"/>
    <property type="project" value="UniProtKB-SubCell"/>
</dbReference>
<evidence type="ECO:0000256" key="9">
    <source>
        <dbReference type="ARBA" id="ARBA00022833"/>
    </source>
</evidence>
<evidence type="ECO:0000259" key="20">
    <source>
        <dbReference type="Pfam" id="PF17900"/>
    </source>
</evidence>
<reference evidence="21 22" key="1">
    <citation type="submission" date="2015-12" db="EMBL/GenBank/DDBJ databases">
        <title>The genome of Folsomia candida.</title>
        <authorList>
            <person name="Faddeeva A."/>
            <person name="Derks M.F."/>
            <person name="Anvar Y."/>
            <person name="Smit S."/>
            <person name="Van Straalen N."/>
            <person name="Roelofs D."/>
        </authorList>
    </citation>
    <scope>NUCLEOTIDE SEQUENCE [LARGE SCALE GENOMIC DNA]</scope>
    <source>
        <strain evidence="21 22">VU population</strain>
        <tissue evidence="21">Whole body</tissue>
    </source>
</reference>
<evidence type="ECO:0000256" key="1">
    <source>
        <dbReference type="ARBA" id="ARBA00004606"/>
    </source>
</evidence>